<keyword evidence="4" id="KW-1185">Reference proteome</keyword>
<feature type="domain" description="Ribosomal RNA methyltransferase FtsJ" evidence="2">
    <location>
        <begin position="120"/>
        <end position="301"/>
    </location>
</feature>
<evidence type="ECO:0000313" key="4">
    <source>
        <dbReference type="Proteomes" id="UP000266234"/>
    </source>
</evidence>
<reference evidence="3 4" key="1">
    <citation type="journal article" date="2018" name="PLoS Pathog.">
        <title>Evolution of structural diversity of trichothecenes, a family of toxins produced by plant pathogenic and entomopathogenic fungi.</title>
        <authorList>
            <person name="Proctor R.H."/>
            <person name="McCormick S.P."/>
            <person name="Kim H.S."/>
            <person name="Cardoza R.E."/>
            <person name="Stanley A.M."/>
            <person name="Lindo L."/>
            <person name="Kelly A."/>
            <person name="Brown D.W."/>
            <person name="Lee T."/>
            <person name="Vaughan M.M."/>
            <person name="Alexander N.J."/>
            <person name="Busman M."/>
            <person name="Gutierrez S."/>
        </authorList>
    </citation>
    <scope>NUCLEOTIDE SEQUENCE [LARGE SCALE GENOMIC DNA]</scope>
    <source>
        <strain evidence="3 4">NRRL 20695</strain>
    </source>
</reference>
<dbReference type="GO" id="GO:0032259">
    <property type="term" value="P:methylation"/>
    <property type="evidence" value="ECO:0007669"/>
    <property type="project" value="UniProtKB-KW"/>
</dbReference>
<dbReference type="EMBL" id="PXOG01000278">
    <property type="protein sequence ID" value="RGP63014.1"/>
    <property type="molecule type" value="Genomic_DNA"/>
</dbReference>
<dbReference type="InterPro" id="IPR029063">
    <property type="entry name" value="SAM-dependent_MTases_sf"/>
</dbReference>
<keyword evidence="3" id="KW-0808">Transferase</keyword>
<evidence type="ECO:0000313" key="3">
    <source>
        <dbReference type="EMBL" id="RGP63014.1"/>
    </source>
</evidence>
<sequence>MDGTYLIHKGNSSGPIPESDSHHAQTPIDADEGGSIIMLDAQKVLLGYLEDNVEEYRRLKDLRKRGWQSSRGDDHFMKQRRHADLADEKKSQFFYTMMRDIAVDLDNETGALTGDCLKIERILDMCAAPGGFIDQTMAMCHGISHVRAMSLPVKQGGHEIRMENKDVAVEFRDITMLAGDMSVIEQDIPDAFPDRDGLVLDKVFSPDEKYHLVFCDGQVLRTHTRSEWREGREATRLTVTQLALGLEHLEAGGTMVILMHKLDSWRSFDLIYQFSKIARVSLFKRPKHHKTRSSFYLVAQGVESSSPCAKTLVEEWKGRYKVATFGSEEQYVKMHKVSKEIAESGIEEFGTEYVKMGTKIWKTQADGLENARFMKGTG</sequence>
<feature type="region of interest" description="Disordered" evidence="1">
    <location>
        <begin position="1"/>
        <end position="29"/>
    </location>
</feature>
<dbReference type="Proteomes" id="UP000266234">
    <property type="component" value="Unassembled WGS sequence"/>
</dbReference>
<gene>
    <name evidence="3" type="ORF">FLONG3_10059</name>
</gene>
<dbReference type="Gene3D" id="3.40.50.150">
    <property type="entry name" value="Vaccinia Virus protein VP39"/>
    <property type="match status" value="1"/>
</dbReference>
<comment type="caution">
    <text evidence="3">The sequence shown here is derived from an EMBL/GenBank/DDBJ whole genome shotgun (WGS) entry which is preliminary data.</text>
</comment>
<dbReference type="GO" id="GO:0008168">
    <property type="term" value="F:methyltransferase activity"/>
    <property type="evidence" value="ECO:0007669"/>
    <property type="project" value="UniProtKB-KW"/>
</dbReference>
<dbReference type="SUPFAM" id="SSF53335">
    <property type="entry name" value="S-adenosyl-L-methionine-dependent methyltransferases"/>
    <property type="match status" value="1"/>
</dbReference>
<accession>A0A395RSL9</accession>
<organism evidence="3 4">
    <name type="scientific">Fusarium longipes</name>
    <dbReference type="NCBI Taxonomy" id="694270"/>
    <lineage>
        <taxon>Eukaryota</taxon>
        <taxon>Fungi</taxon>
        <taxon>Dikarya</taxon>
        <taxon>Ascomycota</taxon>
        <taxon>Pezizomycotina</taxon>
        <taxon>Sordariomycetes</taxon>
        <taxon>Hypocreomycetidae</taxon>
        <taxon>Hypocreales</taxon>
        <taxon>Nectriaceae</taxon>
        <taxon>Fusarium</taxon>
    </lineage>
</organism>
<dbReference type="AlphaFoldDB" id="A0A395RSL9"/>
<dbReference type="OrthoDB" id="417125at2759"/>
<dbReference type="Pfam" id="PF01728">
    <property type="entry name" value="FtsJ"/>
    <property type="match status" value="1"/>
</dbReference>
<keyword evidence="3" id="KW-0489">Methyltransferase</keyword>
<proteinExistence type="predicted"/>
<dbReference type="STRING" id="694270.A0A395RSL9"/>
<evidence type="ECO:0000259" key="2">
    <source>
        <dbReference type="Pfam" id="PF01728"/>
    </source>
</evidence>
<protein>
    <submittedName>
        <fullName evidence="3">Methyltransferase family</fullName>
    </submittedName>
</protein>
<dbReference type="InterPro" id="IPR002877">
    <property type="entry name" value="RNA_MeTrfase_FtsJ_dom"/>
</dbReference>
<name>A0A395RSL9_9HYPO</name>
<evidence type="ECO:0000256" key="1">
    <source>
        <dbReference type="SAM" id="MobiDB-lite"/>
    </source>
</evidence>